<keyword evidence="1" id="KW-0732">Signal</keyword>
<keyword evidence="3" id="KW-1185">Reference proteome</keyword>
<evidence type="ECO:0000256" key="1">
    <source>
        <dbReference type="SAM" id="SignalP"/>
    </source>
</evidence>
<dbReference type="AlphaFoldDB" id="A0A7W8D2J4"/>
<dbReference type="Proteomes" id="UP000521199">
    <property type="component" value="Unassembled WGS sequence"/>
</dbReference>
<comment type="caution">
    <text evidence="2">The sequence shown here is derived from an EMBL/GenBank/DDBJ whole genome shotgun (WGS) entry which is preliminary data.</text>
</comment>
<gene>
    <name evidence="2" type="ORF">HNQ52_000170</name>
</gene>
<dbReference type="EC" id="2.7.11.1" evidence="2"/>
<evidence type="ECO:0000313" key="2">
    <source>
        <dbReference type="EMBL" id="MBB5206654.1"/>
    </source>
</evidence>
<dbReference type="GO" id="GO:0004674">
    <property type="term" value="F:protein serine/threonine kinase activity"/>
    <property type="evidence" value="ECO:0007669"/>
    <property type="project" value="UniProtKB-EC"/>
</dbReference>
<feature type="chain" id="PRO_5030702400" evidence="1">
    <location>
        <begin position="22"/>
        <end position="371"/>
    </location>
</feature>
<keyword evidence="2" id="KW-0418">Kinase</keyword>
<protein>
    <submittedName>
        <fullName evidence="2">Serine/threonine-protein kinase</fullName>
        <ecNumber evidence="2">2.7.11.1</ecNumber>
    </submittedName>
</protein>
<organism evidence="2 3">
    <name type="scientific">Chiayiivirga flava</name>
    <dbReference type="NCBI Taxonomy" id="659595"/>
    <lineage>
        <taxon>Bacteria</taxon>
        <taxon>Pseudomonadati</taxon>
        <taxon>Pseudomonadota</taxon>
        <taxon>Gammaproteobacteria</taxon>
        <taxon>Lysobacterales</taxon>
        <taxon>Lysobacteraceae</taxon>
        <taxon>Chiayiivirga</taxon>
    </lineage>
</organism>
<dbReference type="EMBL" id="JACHHP010000001">
    <property type="protein sequence ID" value="MBB5206654.1"/>
    <property type="molecule type" value="Genomic_DNA"/>
</dbReference>
<feature type="signal peptide" evidence="1">
    <location>
        <begin position="1"/>
        <end position="21"/>
    </location>
</feature>
<proteinExistence type="predicted"/>
<evidence type="ECO:0000313" key="3">
    <source>
        <dbReference type="Proteomes" id="UP000521199"/>
    </source>
</evidence>
<dbReference type="RefSeq" id="WP_183958848.1">
    <property type="nucleotide sequence ID" value="NZ_JACHHP010000001.1"/>
</dbReference>
<reference evidence="2 3" key="1">
    <citation type="submission" date="2020-08" db="EMBL/GenBank/DDBJ databases">
        <title>Genomic Encyclopedia of Type Strains, Phase IV (KMG-IV): sequencing the most valuable type-strain genomes for metagenomic binning, comparative biology and taxonomic classification.</title>
        <authorList>
            <person name="Goeker M."/>
        </authorList>
    </citation>
    <scope>NUCLEOTIDE SEQUENCE [LARGE SCALE GENOMIC DNA]</scope>
    <source>
        <strain evidence="2 3">DSM 24163</strain>
    </source>
</reference>
<name>A0A7W8D2J4_9GAMM</name>
<accession>A0A7W8D2J4</accession>
<keyword evidence="2" id="KW-0808">Transferase</keyword>
<sequence length="371" mass="39302">MDVRCIGCGLWALLFAATAQAASPPRFPAGSVWHQSIADADVHPQSGAMLARLQTLGGWGNGNRMQIDFSFHVQHVPPGEDPPRYPVVPHAVYDDYYSPDCEAPGSTMPVPAGAAFEGQGGLQCDNDCSDDECEDCHLIVVENALVYELYNGNFDGARLDALCLAVWDTSVVYPPEGRGEHCTSADAAGFPIAALLPNADGVAAAATQPDGDLGHAIRFILPNARMASDASLGGSDGKLYVRPASHAGGPSGPAETVPYGARLRLRADFDMTGYNAPARAILRTMQRYGIVLADGGNIALTFESDRFTEATWDELDITPHIFWDGDPGDRTPLAVTDFAVIDTGPRIAETYDCVRSSVVPGAGVFADGFEG</sequence>